<evidence type="ECO:0000313" key="4">
    <source>
        <dbReference type="EMBL" id="KAH6891414.1"/>
    </source>
</evidence>
<accession>A0A9P9AQL4</accession>
<comment type="caution">
    <text evidence="4">The sequence shown here is derived from an EMBL/GenBank/DDBJ whole genome shotgun (WGS) entry which is preliminary data.</text>
</comment>
<keyword evidence="2" id="KW-0472">Membrane</keyword>
<feature type="compositionally biased region" description="Polar residues" evidence="1">
    <location>
        <begin position="263"/>
        <end position="276"/>
    </location>
</feature>
<evidence type="ECO:0000256" key="1">
    <source>
        <dbReference type="SAM" id="MobiDB-lite"/>
    </source>
</evidence>
<evidence type="ECO:0000313" key="5">
    <source>
        <dbReference type="Proteomes" id="UP000777438"/>
    </source>
</evidence>
<sequence>MFIYKSMTNNLFGLIIALLSALLLGGANAWDPAKDQSQCKHSKSICITSFKWCSSNQDSSKGCYFPEGTYPRYGDRDVGVNPALVFWKTTYKFSWTKADASYPVTVAWQFGDTKNETYTWRQNFTKGETTFDFTFEQLAKGIPASYNMSIYEVKGRAANMMNIFRVSQPESPYTPDDYSSQFLVVDSAVNDFIETQQWKSKQKVTKKWRLGVGVGVGIGATAIAALAFFAGACLGGKKARGSQDSQQNSEGGQLRGVPVHNGGEQSKNFTKASTQGKQKEEPEQTGELSARRAKVRYA</sequence>
<feature type="region of interest" description="Disordered" evidence="1">
    <location>
        <begin position="239"/>
        <end position="298"/>
    </location>
</feature>
<keyword evidence="2" id="KW-1133">Transmembrane helix</keyword>
<reference evidence="4 5" key="1">
    <citation type="journal article" date="2021" name="Nat. Commun.">
        <title>Genetic determinants of endophytism in the Arabidopsis root mycobiome.</title>
        <authorList>
            <person name="Mesny F."/>
            <person name="Miyauchi S."/>
            <person name="Thiergart T."/>
            <person name="Pickel B."/>
            <person name="Atanasova L."/>
            <person name="Karlsson M."/>
            <person name="Huettel B."/>
            <person name="Barry K.W."/>
            <person name="Haridas S."/>
            <person name="Chen C."/>
            <person name="Bauer D."/>
            <person name="Andreopoulos W."/>
            <person name="Pangilinan J."/>
            <person name="LaButti K."/>
            <person name="Riley R."/>
            <person name="Lipzen A."/>
            <person name="Clum A."/>
            <person name="Drula E."/>
            <person name="Henrissat B."/>
            <person name="Kohler A."/>
            <person name="Grigoriev I.V."/>
            <person name="Martin F.M."/>
            <person name="Hacquard S."/>
        </authorList>
    </citation>
    <scope>NUCLEOTIDE SEQUENCE [LARGE SCALE GENOMIC DNA]</scope>
    <source>
        <strain evidence="4 5">MPI-CAGE-CH-0241</strain>
    </source>
</reference>
<organism evidence="4 5">
    <name type="scientific">Thelonectria olida</name>
    <dbReference type="NCBI Taxonomy" id="1576542"/>
    <lineage>
        <taxon>Eukaryota</taxon>
        <taxon>Fungi</taxon>
        <taxon>Dikarya</taxon>
        <taxon>Ascomycota</taxon>
        <taxon>Pezizomycotina</taxon>
        <taxon>Sordariomycetes</taxon>
        <taxon>Hypocreomycetidae</taxon>
        <taxon>Hypocreales</taxon>
        <taxon>Nectriaceae</taxon>
        <taxon>Thelonectria</taxon>
    </lineage>
</organism>
<feature type="compositionally biased region" description="Polar residues" evidence="1">
    <location>
        <begin position="242"/>
        <end position="251"/>
    </location>
</feature>
<evidence type="ECO:0000256" key="3">
    <source>
        <dbReference type="SAM" id="SignalP"/>
    </source>
</evidence>
<keyword evidence="3" id="KW-0732">Signal</keyword>
<proteinExistence type="predicted"/>
<keyword evidence="2" id="KW-0812">Transmembrane</keyword>
<evidence type="ECO:0000256" key="2">
    <source>
        <dbReference type="SAM" id="Phobius"/>
    </source>
</evidence>
<gene>
    <name evidence="4" type="ORF">B0T10DRAFT_605691</name>
</gene>
<dbReference type="EMBL" id="JAGPYM010000008">
    <property type="protein sequence ID" value="KAH6891414.1"/>
    <property type="molecule type" value="Genomic_DNA"/>
</dbReference>
<dbReference type="OrthoDB" id="4755186at2759"/>
<dbReference type="Proteomes" id="UP000777438">
    <property type="component" value="Unassembled WGS sequence"/>
</dbReference>
<protein>
    <submittedName>
        <fullName evidence="4">Uncharacterized protein</fullName>
    </submittedName>
</protein>
<keyword evidence="5" id="KW-1185">Reference proteome</keyword>
<feature type="chain" id="PRO_5040295307" evidence="3">
    <location>
        <begin position="30"/>
        <end position="298"/>
    </location>
</feature>
<name>A0A9P9AQL4_9HYPO</name>
<feature type="signal peptide" evidence="3">
    <location>
        <begin position="1"/>
        <end position="29"/>
    </location>
</feature>
<dbReference type="AlphaFoldDB" id="A0A9P9AQL4"/>
<feature type="transmembrane region" description="Helical" evidence="2">
    <location>
        <begin position="210"/>
        <end position="234"/>
    </location>
</feature>